<dbReference type="OrthoDB" id="2954128at2759"/>
<dbReference type="AlphaFoldDB" id="A0A6A4GZX0"/>
<gene>
    <name evidence="1" type="ORF">BT96DRAFT_342352</name>
</gene>
<reference evidence="1" key="1">
    <citation type="journal article" date="2019" name="Environ. Microbiol.">
        <title>Fungal ecological strategies reflected in gene transcription - a case study of two litter decomposers.</title>
        <authorList>
            <person name="Barbi F."/>
            <person name="Kohler A."/>
            <person name="Barry K."/>
            <person name="Baskaran P."/>
            <person name="Daum C."/>
            <person name="Fauchery L."/>
            <person name="Ihrmark K."/>
            <person name="Kuo A."/>
            <person name="LaButti K."/>
            <person name="Lipzen A."/>
            <person name="Morin E."/>
            <person name="Grigoriev I.V."/>
            <person name="Henrissat B."/>
            <person name="Lindahl B."/>
            <person name="Martin F."/>
        </authorList>
    </citation>
    <scope>NUCLEOTIDE SEQUENCE</scope>
    <source>
        <strain evidence="1">JB14</strain>
    </source>
</reference>
<protein>
    <recommendedName>
        <fullName evidence="3">F-box domain-containing protein</fullName>
    </recommendedName>
</protein>
<dbReference type="Proteomes" id="UP000799118">
    <property type="component" value="Unassembled WGS sequence"/>
</dbReference>
<evidence type="ECO:0008006" key="3">
    <source>
        <dbReference type="Google" id="ProtNLM"/>
    </source>
</evidence>
<dbReference type="EMBL" id="ML769655">
    <property type="protein sequence ID" value="KAE9390527.1"/>
    <property type="molecule type" value="Genomic_DNA"/>
</dbReference>
<evidence type="ECO:0000313" key="2">
    <source>
        <dbReference type="Proteomes" id="UP000799118"/>
    </source>
</evidence>
<evidence type="ECO:0000313" key="1">
    <source>
        <dbReference type="EMBL" id="KAE9390527.1"/>
    </source>
</evidence>
<organism evidence="1 2">
    <name type="scientific">Gymnopus androsaceus JB14</name>
    <dbReference type="NCBI Taxonomy" id="1447944"/>
    <lineage>
        <taxon>Eukaryota</taxon>
        <taxon>Fungi</taxon>
        <taxon>Dikarya</taxon>
        <taxon>Basidiomycota</taxon>
        <taxon>Agaricomycotina</taxon>
        <taxon>Agaricomycetes</taxon>
        <taxon>Agaricomycetidae</taxon>
        <taxon>Agaricales</taxon>
        <taxon>Marasmiineae</taxon>
        <taxon>Omphalotaceae</taxon>
        <taxon>Gymnopus</taxon>
    </lineage>
</organism>
<proteinExistence type="predicted"/>
<accession>A0A6A4GZX0</accession>
<keyword evidence="2" id="KW-1185">Reference proteome</keyword>
<name>A0A6A4GZX0_9AGAR</name>
<sequence>MGRSRVTLNIPLLTAINSHPVSTIIVPSLAHFDTALLKAELRPSDLTKIVFFPNRVCNDNDYSEVEKYLMFGVRVNHLYIKETALLDRSFGGRKFTGLRELHINLDASPITVSWLSDFAHGHPLLRKISFSRYSVRGAMHRDTILPFIKPFVEEAGDEGEIKGFAITRVDPGSKVVTEGPFSEWYITGLHLRISQWSAGRILNRAHTFFPRIEIFTMDLPMLYDELISSLHVFSSLRVVGLLRPYRLLTFNDQALLSEPPGHVEVESAIIQYTSRIAQRIPTIEGFFINGLRVGRGESF</sequence>